<organism evidence="2 3">
    <name type="scientific">Candidatus Stercoripulliclostridium pullicola</name>
    <dbReference type="NCBI Taxonomy" id="2840953"/>
    <lineage>
        <taxon>Bacteria</taxon>
        <taxon>Bacillati</taxon>
        <taxon>Bacillota</taxon>
        <taxon>Clostridia</taxon>
        <taxon>Eubacteriales</taxon>
        <taxon>Candidatus Stercoripulliclostridium</taxon>
    </lineage>
</organism>
<sequence length="233" mass="26452">MTRFIAHRGLSSVYYQNSEKAFRAAAASPFFYGIETDVWFTSDNEWVCCHDNNPFADESVSISEITLKEALTLPMNLNKMGSVKNATESYICPMITYLEICRDGNKVPVIELKCKPSKAKLKELVDIVDSTVGIDNAIFISFHFVNIARLRAMNRRIRLQVLGKYPTSGRAYLAKGYDIDLMFTFCSGALIRKAHKIGHEVNLWTVNSRAVARHYMRYGVDYITTNFDFSGKV</sequence>
<evidence type="ECO:0000313" key="2">
    <source>
        <dbReference type="EMBL" id="MBO8423797.1"/>
    </source>
</evidence>
<dbReference type="Gene3D" id="3.20.20.190">
    <property type="entry name" value="Phosphatidylinositol (PI) phosphodiesterase"/>
    <property type="match status" value="1"/>
</dbReference>
<dbReference type="AlphaFoldDB" id="A0A940DGQ0"/>
<reference evidence="2" key="1">
    <citation type="submission" date="2020-10" db="EMBL/GenBank/DDBJ databases">
        <authorList>
            <person name="Gilroy R."/>
        </authorList>
    </citation>
    <scope>NUCLEOTIDE SEQUENCE</scope>
    <source>
        <strain evidence="2">517</strain>
    </source>
</reference>
<name>A0A940DGQ0_9FIRM</name>
<evidence type="ECO:0000259" key="1">
    <source>
        <dbReference type="PROSITE" id="PS51704"/>
    </source>
</evidence>
<dbReference type="PROSITE" id="PS51704">
    <property type="entry name" value="GP_PDE"/>
    <property type="match status" value="1"/>
</dbReference>
<dbReference type="PANTHER" id="PTHR46211:SF1">
    <property type="entry name" value="GLYCEROPHOSPHODIESTER PHOSPHODIESTERASE, CYTOPLASMIC"/>
    <property type="match status" value="1"/>
</dbReference>
<comment type="caution">
    <text evidence="2">The sequence shown here is derived from an EMBL/GenBank/DDBJ whole genome shotgun (WGS) entry which is preliminary data.</text>
</comment>
<dbReference type="PANTHER" id="PTHR46211">
    <property type="entry name" value="GLYCEROPHOSPHORYL DIESTER PHOSPHODIESTERASE"/>
    <property type="match status" value="1"/>
</dbReference>
<dbReference type="Pfam" id="PF03009">
    <property type="entry name" value="GDPD"/>
    <property type="match status" value="1"/>
</dbReference>
<dbReference type="Proteomes" id="UP000727857">
    <property type="component" value="Unassembled WGS sequence"/>
</dbReference>
<dbReference type="InterPro" id="IPR017946">
    <property type="entry name" value="PLC-like_Pdiesterase_TIM-brl"/>
</dbReference>
<reference evidence="2" key="2">
    <citation type="journal article" date="2021" name="PeerJ">
        <title>Extensive microbial diversity within the chicken gut microbiome revealed by metagenomics and culture.</title>
        <authorList>
            <person name="Gilroy R."/>
            <person name="Ravi A."/>
            <person name="Getino M."/>
            <person name="Pursley I."/>
            <person name="Horton D.L."/>
            <person name="Alikhan N.F."/>
            <person name="Baker D."/>
            <person name="Gharbi K."/>
            <person name="Hall N."/>
            <person name="Watson M."/>
            <person name="Adriaenssens E.M."/>
            <person name="Foster-Nyarko E."/>
            <person name="Jarju S."/>
            <person name="Secka A."/>
            <person name="Antonio M."/>
            <person name="Oren A."/>
            <person name="Chaudhuri R.R."/>
            <person name="La Ragione R."/>
            <person name="Hildebrand F."/>
            <person name="Pallen M.J."/>
        </authorList>
    </citation>
    <scope>NUCLEOTIDE SEQUENCE</scope>
    <source>
        <strain evidence="2">517</strain>
    </source>
</reference>
<feature type="domain" description="GP-PDE" evidence="1">
    <location>
        <begin position="2"/>
        <end position="233"/>
    </location>
</feature>
<dbReference type="GO" id="GO:0008081">
    <property type="term" value="F:phosphoric diester hydrolase activity"/>
    <property type="evidence" value="ECO:0007669"/>
    <property type="project" value="InterPro"/>
</dbReference>
<dbReference type="SUPFAM" id="SSF51695">
    <property type="entry name" value="PLC-like phosphodiesterases"/>
    <property type="match status" value="1"/>
</dbReference>
<dbReference type="InterPro" id="IPR030395">
    <property type="entry name" value="GP_PDE_dom"/>
</dbReference>
<dbReference type="GO" id="GO:0006629">
    <property type="term" value="P:lipid metabolic process"/>
    <property type="evidence" value="ECO:0007669"/>
    <property type="project" value="InterPro"/>
</dbReference>
<accession>A0A940DGQ0</accession>
<evidence type="ECO:0000313" key="3">
    <source>
        <dbReference type="Proteomes" id="UP000727857"/>
    </source>
</evidence>
<dbReference type="EMBL" id="JADINF010000051">
    <property type="protein sequence ID" value="MBO8423797.1"/>
    <property type="molecule type" value="Genomic_DNA"/>
</dbReference>
<protein>
    <recommendedName>
        <fullName evidence="1">GP-PDE domain-containing protein</fullName>
    </recommendedName>
</protein>
<gene>
    <name evidence="2" type="ORF">IAB16_02055</name>
</gene>
<proteinExistence type="predicted"/>